<dbReference type="RefSeq" id="XP_008075453.1">
    <property type="nucleotide sequence ID" value="XM_008077262.1"/>
</dbReference>
<gene>
    <name evidence="2" type="ORF">VCUG_02445</name>
</gene>
<dbReference type="HOGENOM" id="CLU_1820519_0_0_1"/>
<feature type="compositionally biased region" description="Basic and acidic residues" evidence="1">
    <location>
        <begin position="56"/>
        <end position="65"/>
    </location>
</feature>
<reference evidence="3" key="1">
    <citation type="submission" date="2011-03" db="EMBL/GenBank/DDBJ databases">
        <title>The genome sequence of Vavraia culicis strain floridensis.</title>
        <authorList>
            <consortium name="The Broad Institute Genome Sequencing Platform"/>
            <person name="Cuomo C."/>
            <person name="Becnel J."/>
            <person name="Sanscrainte N."/>
            <person name="Young S.K."/>
            <person name="Zeng Q."/>
            <person name="Gargeya S."/>
            <person name="Fitzgerald M."/>
            <person name="Haas B."/>
            <person name="Abouelleil A."/>
            <person name="Alvarado L."/>
            <person name="Arachchi H.M."/>
            <person name="Berlin A."/>
            <person name="Chapman S.B."/>
            <person name="Gearin G."/>
            <person name="Goldberg J."/>
            <person name="Griggs A."/>
            <person name="Gujja S."/>
            <person name="Hansen M."/>
            <person name="Heiman D."/>
            <person name="Howarth C."/>
            <person name="Larimer J."/>
            <person name="Lui A."/>
            <person name="MacDonald P.J.P."/>
            <person name="McCowen C."/>
            <person name="Montmayeur A."/>
            <person name="Murphy C."/>
            <person name="Neiman D."/>
            <person name="Pearson M."/>
            <person name="Priest M."/>
            <person name="Roberts A."/>
            <person name="Saif S."/>
            <person name="Shea T."/>
            <person name="Sisk P."/>
            <person name="Stolte C."/>
            <person name="Sykes S."/>
            <person name="Wortman J."/>
            <person name="Nusbaum C."/>
            <person name="Birren B."/>
        </authorList>
    </citation>
    <scope>NUCLEOTIDE SEQUENCE [LARGE SCALE GENOMIC DNA]</scope>
    <source>
        <strain evidence="3">floridensis</strain>
    </source>
</reference>
<dbReference type="VEuPathDB" id="MicrosporidiaDB:VCUG_02445"/>
<organism evidence="2 3">
    <name type="scientific">Vavraia culicis (isolate floridensis)</name>
    <name type="common">Microsporidian parasite</name>
    <dbReference type="NCBI Taxonomy" id="948595"/>
    <lineage>
        <taxon>Eukaryota</taxon>
        <taxon>Fungi</taxon>
        <taxon>Fungi incertae sedis</taxon>
        <taxon>Microsporidia</taxon>
        <taxon>Pleistophoridae</taxon>
        <taxon>Vavraia</taxon>
    </lineage>
</organism>
<dbReference type="Proteomes" id="UP000011081">
    <property type="component" value="Unassembled WGS sequence"/>
</dbReference>
<name>L2GR05_VAVCU</name>
<proteinExistence type="predicted"/>
<evidence type="ECO:0000313" key="3">
    <source>
        <dbReference type="Proteomes" id="UP000011081"/>
    </source>
</evidence>
<accession>L2GR05</accession>
<protein>
    <submittedName>
        <fullName evidence="2">Uncharacterized protein</fullName>
    </submittedName>
</protein>
<sequence length="169" mass="18958">MQMIIILIRSVYVMDNSYPDQDSGHIGESSSSNTFIYPGIEVVGHPTQLTACSDGSQEHAQHDSESAGASSSGKRKRMSGQSNEGRSDRLEKLQNVIFKVINKREDFSQECDQKTKDNQGDLELSRYFDNLKEMLIKSARCLRINKGRIVNTGTDNCDILSHISEYFTS</sequence>
<dbReference type="AlphaFoldDB" id="L2GR05"/>
<keyword evidence="3" id="KW-1185">Reference proteome</keyword>
<evidence type="ECO:0000313" key="2">
    <source>
        <dbReference type="EMBL" id="ELA46054.1"/>
    </source>
</evidence>
<feature type="region of interest" description="Disordered" evidence="1">
    <location>
        <begin position="49"/>
        <end position="90"/>
    </location>
</feature>
<evidence type="ECO:0000256" key="1">
    <source>
        <dbReference type="SAM" id="MobiDB-lite"/>
    </source>
</evidence>
<dbReference type="GeneID" id="19880307"/>
<dbReference type="InParanoid" id="L2GR05"/>
<dbReference type="EMBL" id="GL877467">
    <property type="protein sequence ID" value="ELA46054.1"/>
    <property type="molecule type" value="Genomic_DNA"/>
</dbReference>